<evidence type="ECO:0000313" key="12">
    <source>
        <dbReference type="Proteomes" id="UP000216498"/>
    </source>
</evidence>
<dbReference type="SMART" id="SM00382">
    <property type="entry name" value="AAA"/>
    <property type="match status" value="1"/>
</dbReference>
<evidence type="ECO:0000259" key="10">
    <source>
        <dbReference type="PROSITE" id="PS50893"/>
    </source>
</evidence>
<dbReference type="GO" id="GO:0016887">
    <property type="term" value="F:ATP hydrolysis activity"/>
    <property type="evidence" value="ECO:0007669"/>
    <property type="project" value="InterPro"/>
</dbReference>
<evidence type="ECO:0000256" key="8">
    <source>
        <dbReference type="ARBA" id="ARBA00023065"/>
    </source>
</evidence>
<dbReference type="InterPro" id="IPR003439">
    <property type="entry name" value="ABC_transporter-like_ATP-bd"/>
</dbReference>
<keyword evidence="4" id="KW-0410">Iron transport</keyword>
<dbReference type="EMBL" id="NPMS01000016">
    <property type="protein sequence ID" value="OZU87050.1"/>
    <property type="molecule type" value="Genomic_DNA"/>
</dbReference>
<dbReference type="InterPro" id="IPR051535">
    <property type="entry name" value="Siderophore_ABC-ATPase"/>
</dbReference>
<evidence type="ECO:0000256" key="7">
    <source>
        <dbReference type="ARBA" id="ARBA00023004"/>
    </source>
</evidence>
<dbReference type="PROSITE" id="PS50893">
    <property type="entry name" value="ABC_TRANSPORTER_2"/>
    <property type="match status" value="1"/>
</dbReference>
<evidence type="ECO:0000313" key="11">
    <source>
        <dbReference type="EMBL" id="OZU87050.1"/>
    </source>
</evidence>
<name>A0A265N4S1_9BACI</name>
<dbReference type="PANTHER" id="PTHR42771">
    <property type="entry name" value="IRON(3+)-HYDROXAMATE IMPORT ATP-BINDING PROTEIN FHUC"/>
    <property type="match status" value="1"/>
</dbReference>
<dbReference type="CDD" id="cd03214">
    <property type="entry name" value="ABC_Iron-Siderophores_B12_Hemin"/>
    <property type="match status" value="1"/>
</dbReference>
<keyword evidence="2" id="KW-0813">Transport</keyword>
<dbReference type="GO" id="GO:0006826">
    <property type="term" value="P:iron ion transport"/>
    <property type="evidence" value="ECO:0007669"/>
    <property type="project" value="UniProtKB-KW"/>
</dbReference>
<comment type="subcellular location">
    <subcellularLocation>
        <location evidence="1">Cell membrane</location>
        <topology evidence="1">Peripheral membrane protein</topology>
    </subcellularLocation>
</comment>
<keyword evidence="9" id="KW-0472">Membrane</keyword>
<keyword evidence="12" id="KW-1185">Reference proteome</keyword>
<dbReference type="GO" id="GO:0005524">
    <property type="term" value="F:ATP binding"/>
    <property type="evidence" value="ECO:0007669"/>
    <property type="project" value="UniProtKB-KW"/>
</dbReference>
<evidence type="ECO:0000256" key="9">
    <source>
        <dbReference type="ARBA" id="ARBA00023136"/>
    </source>
</evidence>
<dbReference type="OrthoDB" id="9787851at2"/>
<dbReference type="RefSeq" id="WP_094887398.1">
    <property type="nucleotide sequence ID" value="NZ_NPMS01000016.1"/>
</dbReference>
<dbReference type="FunFam" id="3.40.50.300:FF:000134">
    <property type="entry name" value="Iron-enterobactin ABC transporter ATP-binding protein"/>
    <property type="match status" value="1"/>
</dbReference>
<dbReference type="GO" id="GO:0005886">
    <property type="term" value="C:plasma membrane"/>
    <property type="evidence" value="ECO:0007669"/>
    <property type="project" value="UniProtKB-SubCell"/>
</dbReference>
<keyword evidence="5" id="KW-0547">Nucleotide-binding</keyword>
<keyword evidence="3" id="KW-1003">Cell membrane</keyword>
<feature type="domain" description="ABC transporter" evidence="10">
    <location>
        <begin position="1"/>
        <end position="238"/>
    </location>
</feature>
<accession>A0A265N4S1</accession>
<reference evidence="11 12" key="1">
    <citation type="submission" date="2017-08" db="EMBL/GenBank/DDBJ databases">
        <title>Virgibacillus indicus sp. nov. and Virgibacillus profoundi sp. nov, two moderately halophilic bacteria isolated from marine sediment by using the Microfluidic Streak Plate.</title>
        <authorList>
            <person name="Xu B."/>
            <person name="Hu B."/>
            <person name="Wang J."/>
            <person name="Zhu Y."/>
            <person name="Huang L."/>
            <person name="Du W."/>
            <person name="Huang Y."/>
        </authorList>
    </citation>
    <scope>NUCLEOTIDE SEQUENCE [LARGE SCALE GENOMIC DNA]</scope>
    <source>
        <strain evidence="11 12">IO3-P2-C2</strain>
    </source>
</reference>
<evidence type="ECO:0000256" key="5">
    <source>
        <dbReference type="ARBA" id="ARBA00022741"/>
    </source>
</evidence>
<evidence type="ECO:0000256" key="1">
    <source>
        <dbReference type="ARBA" id="ARBA00004202"/>
    </source>
</evidence>
<evidence type="ECO:0000256" key="3">
    <source>
        <dbReference type="ARBA" id="ARBA00022475"/>
    </source>
</evidence>
<evidence type="ECO:0000256" key="4">
    <source>
        <dbReference type="ARBA" id="ARBA00022496"/>
    </source>
</evidence>
<dbReference type="Gene3D" id="3.40.50.300">
    <property type="entry name" value="P-loop containing nucleotide triphosphate hydrolases"/>
    <property type="match status" value="1"/>
</dbReference>
<dbReference type="InterPro" id="IPR017871">
    <property type="entry name" value="ABC_transporter-like_CS"/>
</dbReference>
<keyword evidence="8" id="KW-0406">Ion transport</keyword>
<evidence type="ECO:0000256" key="6">
    <source>
        <dbReference type="ARBA" id="ARBA00022840"/>
    </source>
</evidence>
<gene>
    <name evidence="11" type="ORF">CIL03_18645</name>
</gene>
<keyword evidence="6 11" id="KW-0067">ATP-binding</keyword>
<proteinExistence type="predicted"/>
<dbReference type="SUPFAM" id="SSF52540">
    <property type="entry name" value="P-loop containing nucleoside triphosphate hydrolases"/>
    <property type="match status" value="1"/>
</dbReference>
<dbReference type="Proteomes" id="UP000216498">
    <property type="component" value="Unassembled WGS sequence"/>
</dbReference>
<dbReference type="InterPro" id="IPR027417">
    <property type="entry name" value="P-loop_NTPase"/>
</dbReference>
<keyword evidence="7" id="KW-0408">Iron</keyword>
<dbReference type="AlphaFoldDB" id="A0A265N4S1"/>
<comment type="caution">
    <text evidence="11">The sequence shown here is derived from an EMBL/GenBank/DDBJ whole genome shotgun (WGS) entry which is preliminary data.</text>
</comment>
<protein>
    <submittedName>
        <fullName evidence="11">Iron ABC transporter ATP-binding protein</fullName>
    </submittedName>
</protein>
<evidence type="ECO:0000256" key="2">
    <source>
        <dbReference type="ARBA" id="ARBA00022448"/>
    </source>
</evidence>
<dbReference type="PROSITE" id="PS00211">
    <property type="entry name" value="ABC_TRANSPORTER_1"/>
    <property type="match status" value="1"/>
</dbReference>
<sequence length="256" mass="28842">MEIKDISFSYQDKIKRLHNVAAEITPGQITTIIGPNGCGKSTLLGVLTNNHQPQAGQVILDGKAINKYKPKELARKLGVVHQQNTAPADMTVEKLVYYGRLPYRNTFSPKVEKDEEMVKWALECTGLYEKRNEAIDTLSGGQQQRVWIAMALAQDTPFLFLDEPTSNLDMYYQYEILELVKQLCKEHGLTIVMVLHDINQAIQYSHHIIAMKQGKVIKKGNPKTIVTKQLMQEVYGVNVVVKNEADVGMYIVPLGI</sequence>
<dbReference type="PANTHER" id="PTHR42771:SF10">
    <property type="entry name" value="FERRICHROME TRANSPORT ATP-BINDING PROTEIN FHUC"/>
    <property type="match status" value="1"/>
</dbReference>
<organism evidence="11 12">
    <name type="scientific">Virgibacillus indicus</name>
    <dbReference type="NCBI Taxonomy" id="2024554"/>
    <lineage>
        <taxon>Bacteria</taxon>
        <taxon>Bacillati</taxon>
        <taxon>Bacillota</taxon>
        <taxon>Bacilli</taxon>
        <taxon>Bacillales</taxon>
        <taxon>Bacillaceae</taxon>
        <taxon>Virgibacillus</taxon>
    </lineage>
</organism>
<dbReference type="InterPro" id="IPR003593">
    <property type="entry name" value="AAA+_ATPase"/>
</dbReference>
<dbReference type="Pfam" id="PF00005">
    <property type="entry name" value="ABC_tran"/>
    <property type="match status" value="1"/>
</dbReference>